<name>H2XP04_CIOIN</name>
<keyword evidence="1" id="KW-1133">Transmembrane helix</keyword>
<keyword evidence="1" id="KW-0472">Membrane</keyword>
<reference evidence="2" key="3">
    <citation type="submission" date="2025-08" db="UniProtKB">
        <authorList>
            <consortium name="Ensembl"/>
        </authorList>
    </citation>
    <scope>IDENTIFICATION</scope>
</reference>
<keyword evidence="3" id="KW-1185">Reference proteome</keyword>
<proteinExistence type="predicted"/>
<dbReference type="EMBL" id="EAAA01002428">
    <property type="status" value="NOT_ANNOTATED_CDS"/>
    <property type="molecule type" value="Genomic_DNA"/>
</dbReference>
<feature type="transmembrane region" description="Helical" evidence="1">
    <location>
        <begin position="15"/>
        <end position="34"/>
    </location>
</feature>
<evidence type="ECO:0000313" key="3">
    <source>
        <dbReference type="Proteomes" id="UP000008144"/>
    </source>
</evidence>
<dbReference type="AlphaFoldDB" id="H2XP04"/>
<reference evidence="2" key="4">
    <citation type="submission" date="2025-09" db="UniProtKB">
        <authorList>
            <consortium name="Ensembl"/>
        </authorList>
    </citation>
    <scope>IDENTIFICATION</scope>
</reference>
<evidence type="ECO:0000313" key="2">
    <source>
        <dbReference type="Ensembl" id="ENSCINP00000031387.1"/>
    </source>
</evidence>
<evidence type="ECO:0000256" key="1">
    <source>
        <dbReference type="SAM" id="Phobius"/>
    </source>
</evidence>
<reference evidence="2" key="2">
    <citation type="journal article" date="2008" name="Genome Biol.">
        <title>Improved genome assembly and evidence-based global gene model set for the chordate Ciona intestinalis: new insight into intron and operon populations.</title>
        <authorList>
            <person name="Satou Y."/>
            <person name="Mineta K."/>
            <person name="Ogasawara M."/>
            <person name="Sasakura Y."/>
            <person name="Shoguchi E."/>
            <person name="Ueno K."/>
            <person name="Yamada L."/>
            <person name="Matsumoto J."/>
            <person name="Wasserscheid J."/>
            <person name="Dewar K."/>
            <person name="Wiley G.B."/>
            <person name="Macmil S.L."/>
            <person name="Roe B.A."/>
            <person name="Zeller R.W."/>
            <person name="Hastings K.E."/>
            <person name="Lemaire P."/>
            <person name="Lindquist E."/>
            <person name="Endo T."/>
            <person name="Hotta K."/>
            <person name="Inaba K."/>
        </authorList>
    </citation>
    <scope>NUCLEOTIDE SEQUENCE [LARGE SCALE GENOMIC DNA]</scope>
    <source>
        <strain evidence="2">wild type</strain>
    </source>
</reference>
<dbReference type="Proteomes" id="UP000008144">
    <property type="component" value="Chromosome 7"/>
</dbReference>
<dbReference type="Ensembl" id="ENSCINT00000036687.1">
    <property type="protein sequence ID" value="ENSCINP00000031387.1"/>
    <property type="gene ID" value="ENSCING00000018873.1"/>
</dbReference>
<keyword evidence="1" id="KW-0812">Transmembrane</keyword>
<organism evidence="2 3">
    <name type="scientific">Ciona intestinalis</name>
    <name type="common">Transparent sea squirt</name>
    <name type="synonym">Ascidia intestinalis</name>
    <dbReference type="NCBI Taxonomy" id="7719"/>
    <lineage>
        <taxon>Eukaryota</taxon>
        <taxon>Metazoa</taxon>
        <taxon>Chordata</taxon>
        <taxon>Tunicata</taxon>
        <taxon>Ascidiacea</taxon>
        <taxon>Phlebobranchia</taxon>
        <taxon>Cionidae</taxon>
        <taxon>Ciona</taxon>
    </lineage>
</organism>
<dbReference type="HOGENOM" id="CLU_2995860_0_0_1"/>
<dbReference type="InParanoid" id="H2XP04"/>
<accession>H2XP04</accession>
<protein>
    <submittedName>
        <fullName evidence="2">Uncharacterized protein</fullName>
    </submittedName>
</protein>
<sequence>MLLSSSNKTLDCSDLFILLIKILSLLALKIGLAFDPSPHNNRTLKATAAICNSNMSN</sequence>
<reference evidence="3" key="1">
    <citation type="journal article" date="2002" name="Science">
        <title>The draft genome of Ciona intestinalis: insights into chordate and vertebrate origins.</title>
        <authorList>
            <person name="Dehal P."/>
            <person name="Satou Y."/>
            <person name="Campbell R.K."/>
            <person name="Chapman J."/>
            <person name="Degnan B."/>
            <person name="De Tomaso A."/>
            <person name="Davidson B."/>
            <person name="Di Gregorio A."/>
            <person name="Gelpke M."/>
            <person name="Goodstein D.M."/>
            <person name="Harafuji N."/>
            <person name="Hastings K.E."/>
            <person name="Ho I."/>
            <person name="Hotta K."/>
            <person name="Huang W."/>
            <person name="Kawashima T."/>
            <person name="Lemaire P."/>
            <person name="Martinez D."/>
            <person name="Meinertzhagen I.A."/>
            <person name="Necula S."/>
            <person name="Nonaka M."/>
            <person name="Putnam N."/>
            <person name="Rash S."/>
            <person name="Saiga H."/>
            <person name="Satake M."/>
            <person name="Terry A."/>
            <person name="Yamada L."/>
            <person name="Wang H.G."/>
            <person name="Awazu S."/>
            <person name="Azumi K."/>
            <person name="Boore J."/>
            <person name="Branno M."/>
            <person name="Chin-Bow S."/>
            <person name="DeSantis R."/>
            <person name="Doyle S."/>
            <person name="Francino P."/>
            <person name="Keys D.N."/>
            <person name="Haga S."/>
            <person name="Hayashi H."/>
            <person name="Hino K."/>
            <person name="Imai K.S."/>
            <person name="Inaba K."/>
            <person name="Kano S."/>
            <person name="Kobayashi K."/>
            <person name="Kobayashi M."/>
            <person name="Lee B.I."/>
            <person name="Makabe K.W."/>
            <person name="Manohar C."/>
            <person name="Matassi G."/>
            <person name="Medina M."/>
            <person name="Mochizuki Y."/>
            <person name="Mount S."/>
            <person name="Morishita T."/>
            <person name="Miura S."/>
            <person name="Nakayama A."/>
            <person name="Nishizaka S."/>
            <person name="Nomoto H."/>
            <person name="Ohta F."/>
            <person name="Oishi K."/>
            <person name="Rigoutsos I."/>
            <person name="Sano M."/>
            <person name="Sasaki A."/>
            <person name="Sasakura Y."/>
            <person name="Shoguchi E."/>
            <person name="Shin-i T."/>
            <person name="Spagnuolo A."/>
            <person name="Stainier D."/>
            <person name="Suzuki M.M."/>
            <person name="Tassy O."/>
            <person name="Takatori N."/>
            <person name="Tokuoka M."/>
            <person name="Yagi K."/>
            <person name="Yoshizaki F."/>
            <person name="Wada S."/>
            <person name="Zhang C."/>
            <person name="Hyatt P.D."/>
            <person name="Larimer F."/>
            <person name="Detter C."/>
            <person name="Doggett N."/>
            <person name="Glavina T."/>
            <person name="Hawkins T."/>
            <person name="Richardson P."/>
            <person name="Lucas S."/>
            <person name="Kohara Y."/>
            <person name="Levine M."/>
            <person name="Satoh N."/>
            <person name="Rokhsar D.S."/>
        </authorList>
    </citation>
    <scope>NUCLEOTIDE SEQUENCE [LARGE SCALE GENOMIC DNA]</scope>
</reference>